<evidence type="ECO:0000256" key="7">
    <source>
        <dbReference type="ARBA" id="ARBA00022840"/>
    </source>
</evidence>
<comment type="catalytic activity">
    <reaction evidence="1">
        <text>ATP + protein L-histidine = ADP + protein N-phospho-L-histidine.</text>
        <dbReference type="EC" id="2.7.13.3"/>
    </reaction>
</comment>
<evidence type="ECO:0000256" key="8">
    <source>
        <dbReference type="ARBA" id="ARBA00023012"/>
    </source>
</evidence>
<dbReference type="PANTHER" id="PTHR42878">
    <property type="entry name" value="TWO-COMPONENT HISTIDINE KINASE"/>
    <property type="match status" value="1"/>
</dbReference>
<dbReference type="InterPro" id="IPR050351">
    <property type="entry name" value="BphY/WalK/GraS-like"/>
</dbReference>
<dbReference type="SMART" id="SM00387">
    <property type="entry name" value="HATPase_c"/>
    <property type="match status" value="1"/>
</dbReference>
<dbReference type="AlphaFoldDB" id="A0A158BZM2"/>
<evidence type="ECO:0000313" key="10">
    <source>
        <dbReference type="EMBL" id="SAK75558.1"/>
    </source>
</evidence>
<evidence type="ECO:0000259" key="9">
    <source>
        <dbReference type="PROSITE" id="PS50109"/>
    </source>
</evidence>
<sequence length="375" mass="41199">MRLADFILRDMERILVQWEAFAATLLPAAANMRSLGLRDHAQQILEAVAQDLSTIQTREAQFEKSVGRAPKLAGAPQTAAQTHALLRARGGFDIIQLVAEYRALRASVLRLWMDECEPDAPRPDDITRFNEAIDQAIAESVGFFSAHVEQARNLLLGMLGHDMRSPLQTIVMTASYLAALNAGERVSEAASRLIKSGTQMQALLDDLVDFNRTRLGLGINIARTEGDLAKWLADELDLVRAAHPDHRVDLNVAGDCQGVWDGRRMQQLLGNLVLNAIKYGAPDMPVRVTVTGEESEVRLEVKNSGPAIECSTLDRIFDPLQRGSDDLDRHADSSLGLGLYIASEIARAHGGGIEARSDETETVFVVHLPRHQQCS</sequence>
<evidence type="ECO:0000256" key="5">
    <source>
        <dbReference type="ARBA" id="ARBA00022741"/>
    </source>
</evidence>
<evidence type="ECO:0000256" key="3">
    <source>
        <dbReference type="ARBA" id="ARBA00022553"/>
    </source>
</evidence>
<dbReference type="InterPro" id="IPR003661">
    <property type="entry name" value="HisK_dim/P_dom"/>
</dbReference>
<dbReference type="Pfam" id="PF02518">
    <property type="entry name" value="HATPase_c"/>
    <property type="match status" value="1"/>
</dbReference>
<dbReference type="InterPro" id="IPR036097">
    <property type="entry name" value="HisK_dim/P_sf"/>
</dbReference>
<dbReference type="CDD" id="cd00082">
    <property type="entry name" value="HisKA"/>
    <property type="match status" value="1"/>
</dbReference>
<dbReference type="Gene3D" id="1.10.287.130">
    <property type="match status" value="1"/>
</dbReference>
<protein>
    <recommendedName>
        <fullName evidence="2">histidine kinase</fullName>
        <ecNumber evidence="2">2.7.13.3</ecNumber>
    </recommendedName>
</protein>
<keyword evidence="3" id="KW-0597">Phosphoprotein</keyword>
<proteinExistence type="predicted"/>
<evidence type="ECO:0000256" key="6">
    <source>
        <dbReference type="ARBA" id="ARBA00022777"/>
    </source>
</evidence>
<dbReference type="Gene3D" id="3.30.565.10">
    <property type="entry name" value="Histidine kinase-like ATPase, C-terminal domain"/>
    <property type="match status" value="1"/>
</dbReference>
<keyword evidence="8" id="KW-0902">Two-component regulatory system</keyword>
<dbReference type="InterPro" id="IPR005467">
    <property type="entry name" value="His_kinase_dom"/>
</dbReference>
<evidence type="ECO:0000256" key="4">
    <source>
        <dbReference type="ARBA" id="ARBA00022679"/>
    </source>
</evidence>
<dbReference type="PRINTS" id="PR00344">
    <property type="entry name" value="BCTRLSENSOR"/>
</dbReference>
<dbReference type="InterPro" id="IPR003594">
    <property type="entry name" value="HATPase_dom"/>
</dbReference>
<dbReference type="GO" id="GO:0007234">
    <property type="term" value="P:osmosensory signaling via phosphorelay pathway"/>
    <property type="evidence" value="ECO:0007669"/>
    <property type="project" value="TreeGrafter"/>
</dbReference>
<dbReference type="GO" id="GO:0005524">
    <property type="term" value="F:ATP binding"/>
    <property type="evidence" value="ECO:0007669"/>
    <property type="project" value="UniProtKB-KW"/>
</dbReference>
<dbReference type="EMBL" id="FCOX02000015">
    <property type="protein sequence ID" value="SAK75558.1"/>
    <property type="molecule type" value="Genomic_DNA"/>
</dbReference>
<keyword evidence="5" id="KW-0547">Nucleotide-binding</keyword>
<organism evidence="10 11">
    <name type="scientific">Caballeronia calidae</name>
    <dbReference type="NCBI Taxonomy" id="1777139"/>
    <lineage>
        <taxon>Bacteria</taxon>
        <taxon>Pseudomonadati</taxon>
        <taxon>Pseudomonadota</taxon>
        <taxon>Betaproteobacteria</taxon>
        <taxon>Burkholderiales</taxon>
        <taxon>Burkholderiaceae</taxon>
        <taxon>Caballeronia</taxon>
    </lineage>
</organism>
<dbReference type="CDD" id="cd00075">
    <property type="entry name" value="HATPase"/>
    <property type="match status" value="1"/>
</dbReference>
<dbReference type="RefSeq" id="WP_062605991.1">
    <property type="nucleotide sequence ID" value="NZ_FCOX02000015.1"/>
</dbReference>
<dbReference type="GO" id="GO:0000155">
    <property type="term" value="F:phosphorelay sensor kinase activity"/>
    <property type="evidence" value="ECO:0007669"/>
    <property type="project" value="InterPro"/>
</dbReference>
<accession>A0A158BZM2</accession>
<feature type="domain" description="Histidine kinase" evidence="9">
    <location>
        <begin position="158"/>
        <end position="372"/>
    </location>
</feature>
<dbReference type="OrthoDB" id="8807260at2"/>
<dbReference type="Pfam" id="PF00512">
    <property type="entry name" value="HisKA"/>
    <property type="match status" value="1"/>
</dbReference>
<keyword evidence="7" id="KW-0067">ATP-binding</keyword>
<dbReference type="SUPFAM" id="SSF55874">
    <property type="entry name" value="ATPase domain of HSP90 chaperone/DNA topoisomerase II/histidine kinase"/>
    <property type="match status" value="1"/>
</dbReference>
<evidence type="ECO:0000256" key="1">
    <source>
        <dbReference type="ARBA" id="ARBA00000085"/>
    </source>
</evidence>
<reference evidence="10" key="1">
    <citation type="submission" date="2016-01" db="EMBL/GenBank/DDBJ databases">
        <authorList>
            <person name="Peeters C."/>
        </authorList>
    </citation>
    <scope>NUCLEOTIDE SEQUENCE</scope>
    <source>
        <strain evidence="10">LMG 29321</strain>
    </source>
</reference>
<dbReference type="EC" id="2.7.13.3" evidence="2"/>
<dbReference type="Proteomes" id="UP000071859">
    <property type="component" value="Unassembled WGS sequence"/>
</dbReference>
<keyword evidence="4" id="KW-0808">Transferase</keyword>
<evidence type="ECO:0000256" key="2">
    <source>
        <dbReference type="ARBA" id="ARBA00012438"/>
    </source>
</evidence>
<comment type="caution">
    <text evidence="10">The sequence shown here is derived from an EMBL/GenBank/DDBJ whole genome shotgun (WGS) entry which is preliminary data.</text>
</comment>
<dbReference type="SMART" id="SM00388">
    <property type="entry name" value="HisKA"/>
    <property type="match status" value="1"/>
</dbReference>
<dbReference type="GO" id="GO:0000156">
    <property type="term" value="F:phosphorelay response regulator activity"/>
    <property type="evidence" value="ECO:0007669"/>
    <property type="project" value="TreeGrafter"/>
</dbReference>
<dbReference type="PROSITE" id="PS50109">
    <property type="entry name" value="HIS_KIN"/>
    <property type="match status" value="1"/>
</dbReference>
<keyword evidence="6 10" id="KW-0418">Kinase</keyword>
<dbReference type="SUPFAM" id="SSF47384">
    <property type="entry name" value="Homodimeric domain of signal transducing histidine kinase"/>
    <property type="match status" value="1"/>
</dbReference>
<dbReference type="GO" id="GO:0030295">
    <property type="term" value="F:protein kinase activator activity"/>
    <property type="evidence" value="ECO:0007669"/>
    <property type="project" value="TreeGrafter"/>
</dbReference>
<keyword evidence="11" id="KW-1185">Reference proteome</keyword>
<dbReference type="InterPro" id="IPR036890">
    <property type="entry name" value="HATPase_C_sf"/>
</dbReference>
<gene>
    <name evidence="10" type="ORF">AWB78_03298</name>
</gene>
<dbReference type="PANTHER" id="PTHR42878:SF7">
    <property type="entry name" value="SENSOR HISTIDINE KINASE GLRK"/>
    <property type="match status" value="1"/>
</dbReference>
<name>A0A158BZM2_9BURK</name>
<evidence type="ECO:0000313" key="11">
    <source>
        <dbReference type="Proteomes" id="UP000071859"/>
    </source>
</evidence>
<dbReference type="InterPro" id="IPR004358">
    <property type="entry name" value="Sig_transdc_His_kin-like_C"/>
</dbReference>